<proteinExistence type="predicted"/>
<feature type="transmembrane region" description="Helical" evidence="1">
    <location>
        <begin position="6"/>
        <end position="23"/>
    </location>
</feature>
<keyword evidence="1" id="KW-0472">Membrane</keyword>
<evidence type="ECO:0000256" key="1">
    <source>
        <dbReference type="SAM" id="Phobius"/>
    </source>
</evidence>
<name>A0A8E8PBI6_9VIRU</name>
<accession>A0A8E8PBI6</accession>
<dbReference type="Proteomes" id="UP000683116">
    <property type="component" value="Segment"/>
</dbReference>
<reference evidence="2" key="1">
    <citation type="submission" date="2021-05" db="EMBL/GenBank/DDBJ databases">
        <title>Comparative Genomics of Plasmidial Prophages Sato and Sole Expands the Genetic Diversity found in the Genus Betatectivirus.</title>
        <authorList>
            <person name="Gillis A."/>
            <person name="Hock L."/>
            <person name="Mahillon J."/>
        </authorList>
    </citation>
    <scope>NUCLEOTIDE SEQUENCE</scope>
    <source>
        <strain evidence="2">Sole</strain>
    </source>
</reference>
<gene>
    <name evidence="2" type="ORF">Sole_gp19</name>
</gene>
<keyword evidence="1" id="KW-0812">Transmembrane</keyword>
<sequence length="52" mass="5690">MNEIAQFISQVGFPIFTAIFMMTKQSKDTQAMTGALTDLKIAIEKNGGGKHE</sequence>
<dbReference type="EMBL" id="MZ089979">
    <property type="protein sequence ID" value="QWE49671.1"/>
    <property type="molecule type" value="Genomic_DNA"/>
</dbReference>
<organism evidence="2 3">
    <name type="scientific">Bacillus phage Sole</name>
    <dbReference type="NCBI Taxonomy" id="1260287"/>
    <lineage>
        <taxon>Viruses</taxon>
        <taxon>Varidnaviria</taxon>
        <taxon>Bamfordvirae</taxon>
        <taxon>Preplasmiviricota</taxon>
        <taxon>Prepoliviricotina</taxon>
        <taxon>Tectiliviricetes</taxon>
        <taxon>Kalamavirales</taxon>
        <taxon>Tectiviridae</taxon>
        <taxon>Betatectivirus</taxon>
        <taxon>Betatectivirus sole</taxon>
    </lineage>
</organism>
<protein>
    <submittedName>
        <fullName evidence="2">Uncharacterized protein</fullName>
    </submittedName>
</protein>
<keyword evidence="3" id="KW-1185">Reference proteome</keyword>
<keyword evidence="1" id="KW-1133">Transmembrane helix</keyword>
<evidence type="ECO:0000313" key="2">
    <source>
        <dbReference type="EMBL" id="QWE49671.1"/>
    </source>
</evidence>
<evidence type="ECO:0000313" key="3">
    <source>
        <dbReference type="Proteomes" id="UP000683116"/>
    </source>
</evidence>